<comment type="caution">
    <text evidence="2">The sequence shown here is derived from an EMBL/GenBank/DDBJ whole genome shotgun (WGS) entry which is preliminary data.</text>
</comment>
<dbReference type="EMBL" id="RQHW01000047">
    <property type="protein sequence ID" value="TGN18247.1"/>
    <property type="molecule type" value="Genomic_DNA"/>
</dbReference>
<dbReference type="GO" id="GO:0032259">
    <property type="term" value="P:methylation"/>
    <property type="evidence" value="ECO:0007669"/>
    <property type="project" value="UniProtKB-KW"/>
</dbReference>
<evidence type="ECO:0000313" key="3">
    <source>
        <dbReference type="Proteomes" id="UP000298058"/>
    </source>
</evidence>
<dbReference type="CDD" id="cd02440">
    <property type="entry name" value="AdoMet_MTases"/>
    <property type="match status" value="1"/>
</dbReference>
<dbReference type="InterPro" id="IPR041698">
    <property type="entry name" value="Methyltransf_25"/>
</dbReference>
<dbReference type="SUPFAM" id="SSF53335">
    <property type="entry name" value="S-adenosyl-L-methionine-dependent methyltransferases"/>
    <property type="match status" value="1"/>
</dbReference>
<dbReference type="GO" id="GO:0008168">
    <property type="term" value="F:methyltransferase activity"/>
    <property type="evidence" value="ECO:0007669"/>
    <property type="project" value="UniProtKB-KW"/>
</dbReference>
<keyword evidence="2" id="KW-0489">Methyltransferase</keyword>
<evidence type="ECO:0000313" key="2">
    <source>
        <dbReference type="EMBL" id="TGN18247.1"/>
    </source>
</evidence>
<gene>
    <name evidence="2" type="ORF">EHS15_12615</name>
</gene>
<dbReference type="AlphaFoldDB" id="A0A4R9LY34"/>
<proteinExistence type="predicted"/>
<organism evidence="2 3">
    <name type="scientific">Leptospira idonii</name>
    <dbReference type="NCBI Taxonomy" id="1193500"/>
    <lineage>
        <taxon>Bacteria</taxon>
        <taxon>Pseudomonadati</taxon>
        <taxon>Spirochaetota</taxon>
        <taxon>Spirochaetia</taxon>
        <taxon>Leptospirales</taxon>
        <taxon>Leptospiraceae</taxon>
        <taxon>Leptospira</taxon>
    </lineage>
</organism>
<protein>
    <submittedName>
        <fullName evidence="2">Class I SAM-dependent methyltransferase</fullName>
    </submittedName>
</protein>
<dbReference type="InterPro" id="IPR029063">
    <property type="entry name" value="SAM-dependent_MTases_sf"/>
</dbReference>
<dbReference type="Proteomes" id="UP000298058">
    <property type="component" value="Unassembled WGS sequence"/>
</dbReference>
<reference evidence="2" key="1">
    <citation type="journal article" date="2019" name="PLoS Negl. Trop. Dis.">
        <title>Revisiting the worldwide diversity of Leptospira species in the environment.</title>
        <authorList>
            <person name="Vincent A.T."/>
            <person name="Schiettekatte O."/>
            <person name="Bourhy P."/>
            <person name="Veyrier F.J."/>
            <person name="Picardeau M."/>
        </authorList>
    </citation>
    <scope>NUCLEOTIDE SEQUENCE [LARGE SCALE GENOMIC DNA]</scope>
    <source>
        <strain evidence="2">201300427</strain>
    </source>
</reference>
<sequence>MEEKVDYHDYVIKDGKFIGQFEEMYSACDDPWNQSRHESVLGNASKLVSASCMLKLGINEVVEFGCGLGFYTSFLRNFTGATNIAGVDISETAIRRAKDNFPNIDFFCDDIDSLGKYSMYKNVMFSELTWYILEDRKLTNAFENIAKYFKGGYFIHNLNFYESGQKYGVDFFTNLQEFIKFCPFSLVSHSEVKYSGNNNIETSCIFKIAD</sequence>
<feature type="domain" description="Methyltransferase" evidence="1">
    <location>
        <begin position="61"/>
        <end position="150"/>
    </location>
</feature>
<dbReference type="Gene3D" id="3.40.50.150">
    <property type="entry name" value="Vaccinia Virus protein VP39"/>
    <property type="match status" value="1"/>
</dbReference>
<evidence type="ECO:0000259" key="1">
    <source>
        <dbReference type="Pfam" id="PF13649"/>
    </source>
</evidence>
<keyword evidence="3" id="KW-1185">Reference proteome</keyword>
<dbReference type="Pfam" id="PF13649">
    <property type="entry name" value="Methyltransf_25"/>
    <property type="match status" value="1"/>
</dbReference>
<dbReference type="OrthoDB" id="334416at2"/>
<dbReference type="RefSeq" id="WP_135760935.1">
    <property type="nucleotide sequence ID" value="NZ_RQHW01000047.1"/>
</dbReference>
<keyword evidence="2" id="KW-0808">Transferase</keyword>
<name>A0A4R9LY34_9LEPT</name>
<accession>A0A4R9LY34</accession>